<dbReference type="PROSITE" id="PS51155">
    <property type="entry name" value="CHIT_BIND_RR_2"/>
    <property type="match status" value="1"/>
</dbReference>
<reference evidence="5 6" key="1">
    <citation type="submission" date="2021-06" db="EMBL/GenBank/DDBJ databases">
        <title>Caerostris darwini draft genome.</title>
        <authorList>
            <person name="Kono N."/>
            <person name="Arakawa K."/>
        </authorList>
    </citation>
    <scope>NUCLEOTIDE SEQUENCE [LARGE SCALE GENOMIC DNA]</scope>
</reference>
<dbReference type="EMBL" id="BPLQ01010066">
    <property type="protein sequence ID" value="GIY48155.1"/>
    <property type="molecule type" value="Genomic_DNA"/>
</dbReference>
<evidence type="ECO:0000313" key="6">
    <source>
        <dbReference type="Proteomes" id="UP001054837"/>
    </source>
</evidence>
<dbReference type="InterPro" id="IPR031311">
    <property type="entry name" value="CHIT_BIND_RR_consensus"/>
</dbReference>
<keyword evidence="2 3" id="KW-0193">Cuticle</keyword>
<dbReference type="AlphaFoldDB" id="A0AAV4TTD2"/>
<dbReference type="Proteomes" id="UP001054837">
    <property type="component" value="Unassembled WGS sequence"/>
</dbReference>
<evidence type="ECO:0000256" key="4">
    <source>
        <dbReference type="SAM" id="MobiDB-lite"/>
    </source>
</evidence>
<comment type="caution">
    <text evidence="5">The sequence shown here is derived from an EMBL/GenBank/DDBJ whole genome shotgun (WGS) entry which is preliminary data.</text>
</comment>
<keyword evidence="6" id="KW-1185">Reference proteome</keyword>
<evidence type="ECO:0008006" key="7">
    <source>
        <dbReference type="Google" id="ProtNLM"/>
    </source>
</evidence>
<dbReference type="InterPro" id="IPR050468">
    <property type="entry name" value="Cuticle_Struct_Prot"/>
</dbReference>
<feature type="region of interest" description="Disordered" evidence="4">
    <location>
        <begin position="1"/>
        <end position="24"/>
    </location>
</feature>
<dbReference type="PANTHER" id="PTHR10380">
    <property type="entry name" value="CUTICLE PROTEIN"/>
    <property type="match status" value="1"/>
</dbReference>
<evidence type="ECO:0000256" key="1">
    <source>
        <dbReference type="ARBA" id="ARBA00002980"/>
    </source>
</evidence>
<gene>
    <name evidence="5" type="ORF">CDAR_590481</name>
</gene>
<dbReference type="GO" id="GO:0008010">
    <property type="term" value="F:structural constituent of chitin-based larval cuticle"/>
    <property type="evidence" value="ECO:0007669"/>
    <property type="project" value="TreeGrafter"/>
</dbReference>
<name>A0AAV4TTD2_9ARAC</name>
<sequence>MARLQSGSIKIVKSNSDDLSSPTPYQFSYSAPAIGGGSTHEESGDAYGRKTGTYTVQNEDGSERVVQYVADEDGFRASISTNEPGTANQNPADVTISSSADEGIQTLTAPASAVIPVAPSVPVAPPRVSIPVVRRYPTIRQPFNSRRIRPFIVPFRPSVIPFPPPTFIDQPVVFPFGGPQIIPQDQILIPVSGPSPLIPIADDIYRPDVFLPY</sequence>
<proteinExistence type="predicted"/>
<organism evidence="5 6">
    <name type="scientific">Caerostris darwini</name>
    <dbReference type="NCBI Taxonomy" id="1538125"/>
    <lineage>
        <taxon>Eukaryota</taxon>
        <taxon>Metazoa</taxon>
        <taxon>Ecdysozoa</taxon>
        <taxon>Arthropoda</taxon>
        <taxon>Chelicerata</taxon>
        <taxon>Arachnida</taxon>
        <taxon>Araneae</taxon>
        <taxon>Araneomorphae</taxon>
        <taxon>Entelegynae</taxon>
        <taxon>Araneoidea</taxon>
        <taxon>Araneidae</taxon>
        <taxon>Caerostris</taxon>
    </lineage>
</organism>
<accession>A0AAV4TTD2</accession>
<evidence type="ECO:0000313" key="5">
    <source>
        <dbReference type="EMBL" id="GIY48155.1"/>
    </source>
</evidence>
<evidence type="ECO:0000256" key="2">
    <source>
        <dbReference type="ARBA" id="ARBA00022460"/>
    </source>
</evidence>
<dbReference type="GO" id="GO:0062129">
    <property type="term" value="C:chitin-based extracellular matrix"/>
    <property type="evidence" value="ECO:0007669"/>
    <property type="project" value="TreeGrafter"/>
</dbReference>
<evidence type="ECO:0000256" key="3">
    <source>
        <dbReference type="PROSITE-ProRule" id="PRU00497"/>
    </source>
</evidence>
<protein>
    <recommendedName>
        <fullName evidence="7">Cuticle protein</fullName>
    </recommendedName>
</protein>
<comment type="function">
    <text evidence="1">Component of the rigid cuticle of the spider.</text>
</comment>
<dbReference type="PANTHER" id="PTHR10380:SF173">
    <property type="entry name" value="CUTICULAR PROTEIN 47EF, ISOFORM C-RELATED"/>
    <property type="match status" value="1"/>
</dbReference>
<dbReference type="Pfam" id="PF00379">
    <property type="entry name" value="Chitin_bind_4"/>
    <property type="match status" value="1"/>
</dbReference>
<dbReference type="InterPro" id="IPR000618">
    <property type="entry name" value="Insect_cuticle"/>
</dbReference>
<dbReference type="PROSITE" id="PS00233">
    <property type="entry name" value="CHIT_BIND_RR_1"/>
    <property type="match status" value="1"/>
</dbReference>